<keyword evidence="1" id="KW-0694">RNA-binding</keyword>
<dbReference type="Proteomes" id="UP000095287">
    <property type="component" value="Unplaced"/>
</dbReference>
<dbReference type="PANTHER" id="PTHR48034">
    <property type="entry name" value="TRANSFORMER-2 SEX-DETERMINING PROTEIN-RELATED"/>
    <property type="match status" value="1"/>
</dbReference>
<evidence type="ECO:0000313" key="6">
    <source>
        <dbReference type="WBParaSite" id="L893_g3671.t1"/>
    </source>
</evidence>
<dbReference type="SMART" id="SM00360">
    <property type="entry name" value="RRM"/>
    <property type="match status" value="2"/>
</dbReference>
<dbReference type="AlphaFoldDB" id="A0A1I8AAS1"/>
<keyword evidence="5" id="KW-1185">Reference proteome</keyword>
<feature type="domain" description="RRM" evidence="4">
    <location>
        <begin position="340"/>
        <end position="418"/>
    </location>
</feature>
<accession>A0A1I8AAS1</accession>
<evidence type="ECO:0000259" key="4">
    <source>
        <dbReference type="PROSITE" id="PS50102"/>
    </source>
</evidence>
<dbReference type="GO" id="GO:0003723">
    <property type="term" value="F:RNA binding"/>
    <property type="evidence" value="ECO:0007669"/>
    <property type="project" value="UniProtKB-UniRule"/>
</dbReference>
<dbReference type="Pfam" id="PF00076">
    <property type="entry name" value="RRM_1"/>
    <property type="match status" value="2"/>
</dbReference>
<dbReference type="WBParaSite" id="L893_g3671.t1">
    <property type="protein sequence ID" value="L893_g3671.t1"/>
    <property type="gene ID" value="L893_g3671"/>
</dbReference>
<name>A0A1I8AAS1_9BILA</name>
<keyword evidence="3" id="KW-0812">Transmembrane</keyword>
<evidence type="ECO:0000256" key="3">
    <source>
        <dbReference type="SAM" id="Phobius"/>
    </source>
</evidence>
<sequence length="514" mass="58046">MLESLQYVQSTVEAVLTLWKSCTWKQLALYTILLVLSLICAYPWLFRSLQDIRVYNDSGKKIWIRCSTKMISVSSELLHIDADVRLASEENFFQVEPQRNESCYAGQYGFTVYVSILAEQEGDSPISLTTIPSLEKLSDHIAVNHPVDPYNDVLINNKSYIEVGHFDSGEQAVQANFIWYLNDVVRWHSSTYSILRGIYWRYRVDVENRSGETLNVTCVVQHEEPIAFTVIPPNVTVTFERSPTEATGESSFSYAISAGSRGQDMYFFKERIFDISLSKLTIKEGGEIEKQEYESRLKLLSRIICTYGMILAIAMALLLPVIYILRRKRSPNENPVVSVAKLCVSHLPDEVTEAQLFEKFSTVGPVSSVEVVRDPRTHRSKGSAYVEFKHPNDAERAIDILYGEKINGEPLFLSWPADSEQGRLNSQRRLHVLNLDADVDDDALRHHFEKFGSIAKAKVTRDKNGQSRGFGFVHFEKVGDATKAQAEMNGTMIGSKSNTGNKVLSRALSPTARS</sequence>
<keyword evidence="3" id="KW-0472">Membrane</keyword>
<protein>
    <submittedName>
        <fullName evidence="6">RRM domain-containing protein</fullName>
    </submittedName>
</protein>
<feature type="domain" description="RRM" evidence="4">
    <location>
        <begin position="428"/>
        <end position="510"/>
    </location>
</feature>
<feature type="region of interest" description="Disordered" evidence="2">
    <location>
        <begin position="491"/>
        <end position="514"/>
    </location>
</feature>
<dbReference type="Gene3D" id="3.30.70.330">
    <property type="match status" value="2"/>
</dbReference>
<proteinExistence type="predicted"/>
<organism evidence="5 6">
    <name type="scientific">Steinernema glaseri</name>
    <dbReference type="NCBI Taxonomy" id="37863"/>
    <lineage>
        <taxon>Eukaryota</taxon>
        <taxon>Metazoa</taxon>
        <taxon>Ecdysozoa</taxon>
        <taxon>Nematoda</taxon>
        <taxon>Chromadorea</taxon>
        <taxon>Rhabditida</taxon>
        <taxon>Tylenchina</taxon>
        <taxon>Panagrolaimomorpha</taxon>
        <taxon>Strongyloidoidea</taxon>
        <taxon>Steinernematidae</taxon>
        <taxon>Steinernema</taxon>
    </lineage>
</organism>
<dbReference type="SUPFAM" id="SSF54928">
    <property type="entry name" value="RNA-binding domain, RBD"/>
    <property type="match status" value="1"/>
</dbReference>
<dbReference type="PROSITE" id="PS50102">
    <property type="entry name" value="RRM"/>
    <property type="match status" value="2"/>
</dbReference>
<feature type="compositionally biased region" description="Polar residues" evidence="2">
    <location>
        <begin position="492"/>
        <end position="502"/>
    </location>
</feature>
<dbReference type="InterPro" id="IPR050441">
    <property type="entry name" value="RBM"/>
</dbReference>
<dbReference type="InterPro" id="IPR035979">
    <property type="entry name" value="RBD_domain_sf"/>
</dbReference>
<dbReference type="InterPro" id="IPR012677">
    <property type="entry name" value="Nucleotide-bd_a/b_plait_sf"/>
</dbReference>
<dbReference type="InterPro" id="IPR000504">
    <property type="entry name" value="RRM_dom"/>
</dbReference>
<evidence type="ECO:0000256" key="2">
    <source>
        <dbReference type="SAM" id="MobiDB-lite"/>
    </source>
</evidence>
<feature type="transmembrane region" description="Helical" evidence="3">
    <location>
        <begin position="27"/>
        <end position="46"/>
    </location>
</feature>
<evidence type="ECO:0000313" key="5">
    <source>
        <dbReference type="Proteomes" id="UP000095287"/>
    </source>
</evidence>
<reference evidence="6" key="1">
    <citation type="submission" date="2016-11" db="UniProtKB">
        <authorList>
            <consortium name="WormBaseParasite"/>
        </authorList>
    </citation>
    <scope>IDENTIFICATION</scope>
</reference>
<feature type="transmembrane region" description="Helical" evidence="3">
    <location>
        <begin position="299"/>
        <end position="325"/>
    </location>
</feature>
<evidence type="ECO:0000256" key="1">
    <source>
        <dbReference type="PROSITE-ProRule" id="PRU00176"/>
    </source>
</evidence>
<keyword evidence="3" id="KW-1133">Transmembrane helix</keyword>